<protein>
    <recommendedName>
        <fullName evidence="3">EF-hand domain-containing protein</fullName>
    </recommendedName>
</protein>
<dbReference type="InterPro" id="IPR018247">
    <property type="entry name" value="EF_Hand_1_Ca_BS"/>
</dbReference>
<dbReference type="Pfam" id="PF13202">
    <property type="entry name" value="EF-hand_5"/>
    <property type="match status" value="1"/>
</dbReference>
<dbReference type="PROSITE" id="PS00018">
    <property type="entry name" value="EF_HAND_1"/>
    <property type="match status" value="3"/>
</dbReference>
<gene>
    <name evidence="4" type="ORF">EVOR1521_LOCUS9390</name>
</gene>
<dbReference type="InterPro" id="IPR002048">
    <property type="entry name" value="EF_hand_dom"/>
</dbReference>
<organism evidence="4 5">
    <name type="scientific">Effrenium voratum</name>
    <dbReference type="NCBI Taxonomy" id="2562239"/>
    <lineage>
        <taxon>Eukaryota</taxon>
        <taxon>Sar</taxon>
        <taxon>Alveolata</taxon>
        <taxon>Dinophyceae</taxon>
        <taxon>Suessiales</taxon>
        <taxon>Symbiodiniaceae</taxon>
        <taxon>Effrenium</taxon>
    </lineage>
</organism>
<name>A0AA36I8W0_9DINO</name>
<dbReference type="SMART" id="SM00054">
    <property type="entry name" value="EFh"/>
    <property type="match status" value="5"/>
</dbReference>
<dbReference type="SUPFAM" id="SSF47473">
    <property type="entry name" value="EF-hand"/>
    <property type="match status" value="2"/>
</dbReference>
<sequence>MAGGTEVDELKALPSSSAHRSSFILQGGRPSSGHRRISESGEVTLRCNATRSAGVEELASLLTDAVSGYYHERGIHCSAGEAWVRFFGDCDVDGSGRISFDELETAIRKRLRSGISRYQLLVLWRQLDSDNSGEVSVEEVVQFLYRVDLSSWPEAEVQSVKRAVRRLHKAGAMWHQAAGNWYKIFLQIDFQSRGFITLDDLKRAVRGGFYGFRLSAQDLPDDQLHQLWKAMDDQGDMRVPLRKFLAFMRRMDSPASQLKKRTRQVSEGVDWDVPELSMEQMLLAAKELARGMARLRRAPTSLNTPEVWTHLFQMIDSDGSGRMSFAEFEDCARKMEVSEHVQELGIKALWCLVDADRSGQATERDFVLALYRLQLDSWQSLERPELQKAMEKLNAAADKWHRAGGNWFKVLSICDE</sequence>
<keyword evidence="1" id="KW-0677">Repeat</keyword>
<proteinExistence type="predicted"/>
<dbReference type="Gene3D" id="1.10.238.10">
    <property type="entry name" value="EF-hand"/>
    <property type="match status" value="3"/>
</dbReference>
<evidence type="ECO:0000313" key="5">
    <source>
        <dbReference type="Proteomes" id="UP001178507"/>
    </source>
</evidence>
<dbReference type="PROSITE" id="PS50222">
    <property type="entry name" value="EF_HAND_2"/>
    <property type="match status" value="4"/>
</dbReference>
<evidence type="ECO:0000259" key="3">
    <source>
        <dbReference type="PROSITE" id="PS50222"/>
    </source>
</evidence>
<feature type="domain" description="EF-hand" evidence="3">
    <location>
        <begin position="123"/>
        <end position="150"/>
    </location>
</feature>
<keyword evidence="2" id="KW-0106">Calcium</keyword>
<feature type="domain" description="EF-hand" evidence="3">
    <location>
        <begin position="78"/>
        <end position="113"/>
    </location>
</feature>
<accession>A0AA36I8W0</accession>
<dbReference type="CDD" id="cd00051">
    <property type="entry name" value="EFh"/>
    <property type="match status" value="1"/>
</dbReference>
<dbReference type="Proteomes" id="UP001178507">
    <property type="component" value="Unassembled WGS sequence"/>
</dbReference>
<feature type="domain" description="EF-hand" evidence="3">
    <location>
        <begin position="341"/>
        <end position="376"/>
    </location>
</feature>
<keyword evidence="5" id="KW-1185">Reference proteome</keyword>
<dbReference type="AlphaFoldDB" id="A0AA36I8W0"/>
<reference evidence="4" key="1">
    <citation type="submission" date="2023-08" db="EMBL/GenBank/DDBJ databases">
        <authorList>
            <person name="Chen Y."/>
            <person name="Shah S."/>
            <person name="Dougan E. K."/>
            <person name="Thang M."/>
            <person name="Chan C."/>
        </authorList>
    </citation>
    <scope>NUCLEOTIDE SEQUENCE</scope>
</reference>
<dbReference type="GO" id="GO:0005509">
    <property type="term" value="F:calcium ion binding"/>
    <property type="evidence" value="ECO:0007669"/>
    <property type="project" value="InterPro"/>
</dbReference>
<feature type="non-terminal residue" evidence="4">
    <location>
        <position position="416"/>
    </location>
</feature>
<evidence type="ECO:0000313" key="4">
    <source>
        <dbReference type="EMBL" id="CAJ1381829.1"/>
    </source>
</evidence>
<dbReference type="InterPro" id="IPR011992">
    <property type="entry name" value="EF-hand-dom_pair"/>
</dbReference>
<evidence type="ECO:0000256" key="2">
    <source>
        <dbReference type="ARBA" id="ARBA00022837"/>
    </source>
</evidence>
<dbReference type="InterPro" id="IPR050145">
    <property type="entry name" value="Centrin_CML-like"/>
</dbReference>
<dbReference type="EMBL" id="CAUJNA010000843">
    <property type="protein sequence ID" value="CAJ1381829.1"/>
    <property type="molecule type" value="Genomic_DNA"/>
</dbReference>
<comment type="caution">
    <text evidence="4">The sequence shown here is derived from an EMBL/GenBank/DDBJ whole genome shotgun (WGS) entry which is preliminary data.</text>
</comment>
<evidence type="ECO:0000256" key="1">
    <source>
        <dbReference type="ARBA" id="ARBA00022737"/>
    </source>
</evidence>
<dbReference type="PANTHER" id="PTHR23050">
    <property type="entry name" value="CALCIUM BINDING PROTEIN"/>
    <property type="match status" value="1"/>
</dbReference>
<feature type="domain" description="EF-hand" evidence="3">
    <location>
        <begin position="303"/>
        <end position="338"/>
    </location>
</feature>
<dbReference type="Pfam" id="PF13499">
    <property type="entry name" value="EF-hand_7"/>
    <property type="match status" value="1"/>
</dbReference>